<dbReference type="Proteomes" id="UP000282656">
    <property type="component" value="Unassembled WGS sequence"/>
</dbReference>
<organism evidence="1 2">
    <name type="scientific">Corallococcus interemptor</name>
    <dbReference type="NCBI Taxonomy" id="2316720"/>
    <lineage>
        <taxon>Bacteria</taxon>
        <taxon>Pseudomonadati</taxon>
        <taxon>Myxococcota</taxon>
        <taxon>Myxococcia</taxon>
        <taxon>Myxococcales</taxon>
        <taxon>Cystobacterineae</taxon>
        <taxon>Myxococcaceae</taxon>
        <taxon>Corallococcus</taxon>
    </lineage>
</organism>
<accession>A0A3A8QMP0</accession>
<dbReference type="EMBL" id="RAWM01000036">
    <property type="protein sequence ID" value="RKH69091.1"/>
    <property type="molecule type" value="Genomic_DNA"/>
</dbReference>
<keyword evidence="2" id="KW-1185">Reference proteome</keyword>
<reference evidence="2" key="1">
    <citation type="submission" date="2018-09" db="EMBL/GenBank/DDBJ databases">
        <authorList>
            <person name="Livingstone P.G."/>
            <person name="Whitworth D.E."/>
        </authorList>
    </citation>
    <scope>NUCLEOTIDE SEQUENCE [LARGE SCALE GENOMIC DNA]</scope>
    <source>
        <strain evidence="2">AB047A</strain>
    </source>
</reference>
<dbReference type="AlphaFoldDB" id="A0A3A8QMP0"/>
<evidence type="ECO:0000313" key="1">
    <source>
        <dbReference type="EMBL" id="RKH69091.1"/>
    </source>
</evidence>
<evidence type="ECO:0000313" key="2">
    <source>
        <dbReference type="Proteomes" id="UP000282656"/>
    </source>
</evidence>
<name>A0A3A8QMP0_9BACT</name>
<comment type="caution">
    <text evidence="1">The sequence shown here is derived from an EMBL/GenBank/DDBJ whole genome shotgun (WGS) entry which is preliminary data.</text>
</comment>
<protein>
    <submittedName>
        <fullName evidence="1">Uncharacterized protein</fullName>
    </submittedName>
</protein>
<proteinExistence type="predicted"/>
<sequence>MAACASSTPLQQRWDEAEAECGDASSDACVTLVCGRLLLAPRGNFSTMIIGTDRFKDAVEQGGWSSVCLS</sequence>
<gene>
    <name evidence="1" type="ORF">D7X96_16050</name>
</gene>